<feature type="region of interest" description="Disordered" evidence="1">
    <location>
        <begin position="23"/>
        <end position="59"/>
    </location>
</feature>
<dbReference type="HOGENOM" id="CLU_1725216_0_0_1"/>
<dbReference type="AlphaFoldDB" id="A0A0E0FMU8"/>
<reference evidence="2" key="1">
    <citation type="submission" date="2015-04" db="UniProtKB">
        <authorList>
            <consortium name="EnsemblPlants"/>
        </authorList>
    </citation>
    <scope>IDENTIFICATION</scope>
    <source>
        <strain evidence="2">SL10</strain>
    </source>
</reference>
<evidence type="ECO:0000313" key="2">
    <source>
        <dbReference type="EnsemblPlants" id="ONIVA01G21280.1"/>
    </source>
</evidence>
<accession>A0A0E0FMU8</accession>
<protein>
    <submittedName>
        <fullName evidence="2">Uncharacterized protein</fullName>
    </submittedName>
</protein>
<reference evidence="2" key="2">
    <citation type="submission" date="2018-04" db="EMBL/GenBank/DDBJ databases">
        <title>OnivRS2 (Oryza nivara Reference Sequence Version 2).</title>
        <authorList>
            <person name="Zhang J."/>
            <person name="Kudrna D."/>
            <person name="Lee S."/>
            <person name="Talag J."/>
            <person name="Rajasekar S."/>
            <person name="Welchert J."/>
            <person name="Hsing Y.-I."/>
            <person name="Wing R.A."/>
        </authorList>
    </citation>
    <scope>NUCLEOTIDE SEQUENCE [LARGE SCALE GENOMIC DNA]</scope>
</reference>
<dbReference type="EnsemblPlants" id="ONIVA01G21280.1">
    <property type="protein sequence ID" value="ONIVA01G21280.1"/>
    <property type="gene ID" value="ONIVA01G21280"/>
</dbReference>
<evidence type="ECO:0000313" key="3">
    <source>
        <dbReference type="Proteomes" id="UP000006591"/>
    </source>
</evidence>
<organism evidence="2">
    <name type="scientific">Oryza nivara</name>
    <name type="common">Indian wild rice</name>
    <name type="synonym">Oryza sativa f. spontanea</name>
    <dbReference type="NCBI Taxonomy" id="4536"/>
    <lineage>
        <taxon>Eukaryota</taxon>
        <taxon>Viridiplantae</taxon>
        <taxon>Streptophyta</taxon>
        <taxon>Embryophyta</taxon>
        <taxon>Tracheophyta</taxon>
        <taxon>Spermatophyta</taxon>
        <taxon>Magnoliopsida</taxon>
        <taxon>Liliopsida</taxon>
        <taxon>Poales</taxon>
        <taxon>Poaceae</taxon>
        <taxon>BOP clade</taxon>
        <taxon>Oryzoideae</taxon>
        <taxon>Oryzeae</taxon>
        <taxon>Oryzinae</taxon>
        <taxon>Oryza</taxon>
    </lineage>
</organism>
<name>A0A0E0FMU8_ORYNI</name>
<dbReference type="Gramene" id="ONIVA01G21280.1">
    <property type="protein sequence ID" value="ONIVA01G21280.1"/>
    <property type="gene ID" value="ONIVA01G21280"/>
</dbReference>
<evidence type="ECO:0000256" key="1">
    <source>
        <dbReference type="SAM" id="MobiDB-lite"/>
    </source>
</evidence>
<sequence length="152" mass="16599">MHDGAPLGWQLAVARVEELDEGRVLPASAQRSSKQAPGPDREGEKGRRHSSGLSGKEKCLGSEVPFDLAVPSLALAENKGILMWWSYEGSPAELARVLDSTEFEAQKFWHGYRNCAGGGRIRLPSIVPIRPKGVYSPWTAHKAGKCVSMRMT</sequence>
<keyword evidence="3" id="KW-1185">Reference proteome</keyword>
<dbReference type="Proteomes" id="UP000006591">
    <property type="component" value="Chromosome 1"/>
</dbReference>
<proteinExistence type="predicted"/>